<dbReference type="EMBL" id="BKCJ011874827">
    <property type="protein sequence ID" value="GFD60204.1"/>
    <property type="molecule type" value="Genomic_DNA"/>
</dbReference>
<comment type="caution">
    <text evidence="1">The sequence shown here is derived from an EMBL/GenBank/DDBJ whole genome shotgun (WGS) entry which is preliminary data.</text>
</comment>
<sequence>MRRFHRSLRAVVLGGAWVGLAAGSMSVAMVMAMGILSQQEPGVWIVRLAPEIDGL</sequence>
<accession>A0A699XW98</accession>
<reference evidence="1" key="1">
    <citation type="journal article" date="2019" name="Sci. Rep.">
        <title>Draft genome of Tanacetum cinerariifolium, the natural source of mosquito coil.</title>
        <authorList>
            <person name="Yamashiro T."/>
            <person name="Shiraishi A."/>
            <person name="Satake H."/>
            <person name="Nakayama K."/>
        </authorList>
    </citation>
    <scope>NUCLEOTIDE SEQUENCE</scope>
</reference>
<proteinExistence type="predicted"/>
<organism evidence="1">
    <name type="scientific">Tanacetum cinerariifolium</name>
    <name type="common">Dalmatian daisy</name>
    <name type="synonym">Chrysanthemum cinerariifolium</name>
    <dbReference type="NCBI Taxonomy" id="118510"/>
    <lineage>
        <taxon>Eukaryota</taxon>
        <taxon>Viridiplantae</taxon>
        <taxon>Streptophyta</taxon>
        <taxon>Embryophyta</taxon>
        <taxon>Tracheophyta</taxon>
        <taxon>Spermatophyta</taxon>
        <taxon>Magnoliopsida</taxon>
        <taxon>eudicotyledons</taxon>
        <taxon>Gunneridae</taxon>
        <taxon>Pentapetalae</taxon>
        <taxon>asterids</taxon>
        <taxon>campanulids</taxon>
        <taxon>Asterales</taxon>
        <taxon>Asteraceae</taxon>
        <taxon>Asteroideae</taxon>
        <taxon>Anthemideae</taxon>
        <taxon>Anthemidinae</taxon>
        <taxon>Tanacetum</taxon>
    </lineage>
</organism>
<evidence type="ECO:0000313" key="1">
    <source>
        <dbReference type="EMBL" id="GFD60204.1"/>
    </source>
</evidence>
<dbReference type="AlphaFoldDB" id="A0A699XW98"/>
<feature type="non-terminal residue" evidence="1">
    <location>
        <position position="55"/>
    </location>
</feature>
<protein>
    <submittedName>
        <fullName evidence="1">Uncharacterized protein</fullName>
    </submittedName>
</protein>
<name>A0A699XW98_TANCI</name>
<gene>
    <name evidence="1" type="ORF">Tci_932173</name>
</gene>